<dbReference type="InterPro" id="IPR011051">
    <property type="entry name" value="RmlC_Cupin_sf"/>
</dbReference>
<dbReference type="Gene3D" id="2.60.120.10">
    <property type="entry name" value="Jelly Rolls"/>
    <property type="match status" value="1"/>
</dbReference>
<dbReference type="Pfam" id="PF12973">
    <property type="entry name" value="Cupin_7"/>
    <property type="match status" value="1"/>
</dbReference>
<dbReference type="EMBL" id="BAAANY010000021">
    <property type="protein sequence ID" value="GAA1698884.1"/>
    <property type="molecule type" value="Genomic_DNA"/>
</dbReference>
<gene>
    <name evidence="2" type="ORF">GCM10009765_55410</name>
</gene>
<evidence type="ECO:0000313" key="3">
    <source>
        <dbReference type="Proteomes" id="UP001500618"/>
    </source>
</evidence>
<evidence type="ECO:0000313" key="2">
    <source>
        <dbReference type="EMBL" id="GAA1698884.1"/>
    </source>
</evidence>
<sequence>MAGLAGIALKVAEHPLEMNRLGGDSEVMTPQLHAMVIDDVESTEIFPGITRRALPSGGQVPVRVFDMAPGTVWPQVDVHDRDELIYIVSGELVEGETRYRAGMYLYYEPGTKHQPATDEGVRLLLFGPSVPA</sequence>
<name>A0ABN2I589_9ACTN</name>
<protein>
    <recommendedName>
        <fullName evidence="1">ChrR-like cupin domain-containing protein</fullName>
    </recommendedName>
</protein>
<keyword evidence="3" id="KW-1185">Reference proteome</keyword>
<accession>A0ABN2I589</accession>
<proteinExistence type="predicted"/>
<feature type="domain" description="ChrR-like cupin" evidence="1">
    <location>
        <begin position="37"/>
        <end position="121"/>
    </location>
</feature>
<dbReference type="SUPFAM" id="SSF51182">
    <property type="entry name" value="RmlC-like cupins"/>
    <property type="match status" value="1"/>
</dbReference>
<comment type="caution">
    <text evidence="2">The sequence shown here is derived from an EMBL/GenBank/DDBJ whole genome shotgun (WGS) entry which is preliminary data.</text>
</comment>
<dbReference type="InterPro" id="IPR025979">
    <property type="entry name" value="ChrR-like_cupin_dom"/>
</dbReference>
<dbReference type="Proteomes" id="UP001500618">
    <property type="component" value="Unassembled WGS sequence"/>
</dbReference>
<organism evidence="2 3">
    <name type="scientific">Fodinicola feengrottensis</name>
    <dbReference type="NCBI Taxonomy" id="435914"/>
    <lineage>
        <taxon>Bacteria</taxon>
        <taxon>Bacillati</taxon>
        <taxon>Actinomycetota</taxon>
        <taxon>Actinomycetes</taxon>
        <taxon>Mycobacteriales</taxon>
        <taxon>Fodinicola</taxon>
    </lineage>
</organism>
<dbReference type="InterPro" id="IPR014710">
    <property type="entry name" value="RmlC-like_jellyroll"/>
</dbReference>
<reference evidence="2 3" key="1">
    <citation type="journal article" date="2019" name="Int. J. Syst. Evol. Microbiol.">
        <title>The Global Catalogue of Microorganisms (GCM) 10K type strain sequencing project: providing services to taxonomists for standard genome sequencing and annotation.</title>
        <authorList>
            <consortium name="The Broad Institute Genomics Platform"/>
            <consortium name="The Broad Institute Genome Sequencing Center for Infectious Disease"/>
            <person name="Wu L."/>
            <person name="Ma J."/>
        </authorList>
    </citation>
    <scope>NUCLEOTIDE SEQUENCE [LARGE SCALE GENOMIC DNA]</scope>
    <source>
        <strain evidence="2 3">JCM 14718</strain>
    </source>
</reference>
<evidence type="ECO:0000259" key="1">
    <source>
        <dbReference type="Pfam" id="PF12973"/>
    </source>
</evidence>